<comment type="caution">
    <text evidence="1">The sequence shown here is derived from an EMBL/GenBank/DDBJ whole genome shotgun (WGS) entry which is preliminary data.</text>
</comment>
<keyword evidence="2" id="KW-1185">Reference proteome</keyword>
<dbReference type="EMBL" id="JAJTWT010000007">
    <property type="protein sequence ID" value="MCE4538926.1"/>
    <property type="molecule type" value="Genomic_DNA"/>
</dbReference>
<evidence type="ECO:0000313" key="1">
    <source>
        <dbReference type="EMBL" id="MCE4538926.1"/>
    </source>
</evidence>
<evidence type="ECO:0000313" key="2">
    <source>
        <dbReference type="Proteomes" id="UP001201463"/>
    </source>
</evidence>
<dbReference type="Proteomes" id="UP001201463">
    <property type="component" value="Unassembled WGS sequence"/>
</dbReference>
<organism evidence="1 2">
    <name type="scientific">Pelomonas caseinilytica</name>
    <dbReference type="NCBI Taxonomy" id="2906763"/>
    <lineage>
        <taxon>Bacteria</taxon>
        <taxon>Pseudomonadati</taxon>
        <taxon>Pseudomonadota</taxon>
        <taxon>Betaproteobacteria</taxon>
        <taxon>Burkholderiales</taxon>
        <taxon>Sphaerotilaceae</taxon>
        <taxon>Roseateles</taxon>
    </lineage>
</organism>
<accession>A0ABS8XK34</accession>
<sequence length="131" mass="14145">MAVANPLVHSELLAAVAKSLCTRSLDLFAQESRLDGETLKDAVERYEVDYAWHVLRSDRLRDQTVALLEAKLQHAATDAQKACVAEVLRATAASQPPELLMSFDCDVAEQLAAMLCAGHERSAPPAAEAVS</sequence>
<proteinExistence type="predicted"/>
<protein>
    <submittedName>
        <fullName evidence="1">Uncharacterized protein</fullName>
    </submittedName>
</protein>
<name>A0ABS8XK34_9BURK</name>
<dbReference type="RefSeq" id="WP_233393453.1">
    <property type="nucleotide sequence ID" value="NZ_JAJTWT010000007.1"/>
</dbReference>
<gene>
    <name evidence="1" type="ORF">LXT12_16870</name>
</gene>
<reference evidence="1 2" key="1">
    <citation type="submission" date="2021-12" db="EMBL/GenBank/DDBJ databases">
        <title>Genome seq of p7.</title>
        <authorList>
            <person name="Seo T."/>
        </authorList>
    </citation>
    <scope>NUCLEOTIDE SEQUENCE [LARGE SCALE GENOMIC DNA]</scope>
    <source>
        <strain evidence="1 2">P7</strain>
    </source>
</reference>